<accession>Q2R443</accession>
<reference evidence="2" key="1">
    <citation type="journal article" date="2005" name="BMC Biol.">
        <title>The sequence of rice chromosomes 11 and 12, rich in disease resistance genes and recent gene duplications.</title>
        <authorList>
            <consortium name="The rice chromosomes 11 and 12 sequencing consortia"/>
        </authorList>
    </citation>
    <scope>NUCLEOTIDE SEQUENCE [LARGE SCALE GENOMIC DNA]</scope>
</reference>
<evidence type="ECO:0000313" key="3">
    <source>
        <dbReference type="EMBL" id="BAT14082.1"/>
    </source>
</evidence>
<evidence type="ECO:0000313" key="2">
    <source>
        <dbReference type="EMBL" id="ABA93806.1"/>
    </source>
</evidence>
<reference evidence="2" key="3">
    <citation type="submission" date="2005-04" db="EMBL/GenBank/DDBJ databases">
        <authorList>
            <person name="Buell C.R."/>
            <person name="Wing R.A."/>
            <person name="McCombie W.A."/>
            <person name="Ouyang S."/>
        </authorList>
    </citation>
    <scope>NUCLEOTIDE SEQUENCE</scope>
</reference>
<feature type="region of interest" description="Disordered" evidence="1">
    <location>
        <begin position="129"/>
        <end position="152"/>
    </location>
</feature>
<gene>
    <name evidence="2" type="ordered locus">LOC_Os11g29760</name>
    <name evidence="3" type="ordered locus">Os11g0489800</name>
    <name evidence="3" type="ORF">OSNPB_110489800</name>
</gene>
<reference evidence="2" key="4">
    <citation type="submission" date="2006-01" db="EMBL/GenBank/DDBJ databases">
        <authorList>
            <person name="Buell R."/>
        </authorList>
    </citation>
    <scope>NUCLEOTIDE SEQUENCE</scope>
</reference>
<proteinExistence type="predicted"/>
<dbReference type="Proteomes" id="UP000059680">
    <property type="component" value="Chromosome 11"/>
</dbReference>
<organism evidence="2">
    <name type="scientific">Oryza sativa subsp. japonica</name>
    <name type="common">Rice</name>
    <dbReference type="NCBI Taxonomy" id="39947"/>
    <lineage>
        <taxon>Eukaryota</taxon>
        <taxon>Viridiplantae</taxon>
        <taxon>Streptophyta</taxon>
        <taxon>Embryophyta</taxon>
        <taxon>Tracheophyta</taxon>
        <taxon>Spermatophyta</taxon>
        <taxon>Magnoliopsida</taxon>
        <taxon>Liliopsida</taxon>
        <taxon>Poales</taxon>
        <taxon>Poaceae</taxon>
        <taxon>BOP clade</taxon>
        <taxon>Oryzoideae</taxon>
        <taxon>Oryzeae</taxon>
        <taxon>Oryzinae</taxon>
        <taxon>Oryza</taxon>
        <taxon>Oryza sativa</taxon>
    </lineage>
</organism>
<dbReference type="PaxDb" id="39947-Q2R443"/>
<reference evidence="3 4" key="6">
    <citation type="journal article" date="2013" name="Rice">
        <title>Improvement of the Oryza sativa Nipponbare reference genome using next generation sequence and optical map data.</title>
        <authorList>
            <person name="Kawahara Y."/>
            <person name="de la Bastide M."/>
            <person name="Hamilton J.P."/>
            <person name="Kanamori H."/>
            <person name="McCombie W.R."/>
            <person name="Ouyang S."/>
            <person name="Schwartz D.C."/>
            <person name="Tanaka T."/>
            <person name="Wu J."/>
            <person name="Zhou S."/>
            <person name="Childs K.L."/>
            <person name="Davidson R.M."/>
            <person name="Lin H."/>
            <person name="Quesada-Ocampo L."/>
            <person name="Vaillancourt B."/>
            <person name="Sakai H."/>
            <person name="Lee S.S."/>
            <person name="Kim J."/>
            <person name="Numa H."/>
            <person name="Itoh T."/>
            <person name="Buell C.R."/>
            <person name="Matsumoto T."/>
        </authorList>
    </citation>
    <scope>NUCLEOTIDE SEQUENCE [LARGE SCALE GENOMIC DNA]</scope>
    <source>
        <strain evidence="4">cv. Nipponbare</strain>
    </source>
</reference>
<evidence type="ECO:0000313" key="4">
    <source>
        <dbReference type="Proteomes" id="UP000059680"/>
    </source>
</evidence>
<reference evidence="4" key="2">
    <citation type="journal article" date="2005" name="Nature">
        <title>The map-based sequence of the rice genome.</title>
        <authorList>
            <consortium name="International rice genome sequencing project (IRGSP)"/>
            <person name="Matsumoto T."/>
            <person name="Wu J."/>
            <person name="Kanamori H."/>
            <person name="Katayose Y."/>
            <person name="Fujisawa M."/>
            <person name="Namiki N."/>
            <person name="Mizuno H."/>
            <person name="Yamamoto K."/>
            <person name="Antonio B.A."/>
            <person name="Baba T."/>
            <person name="Sakata K."/>
            <person name="Nagamura Y."/>
            <person name="Aoki H."/>
            <person name="Arikawa K."/>
            <person name="Arita K."/>
            <person name="Bito T."/>
            <person name="Chiden Y."/>
            <person name="Fujitsuka N."/>
            <person name="Fukunaka R."/>
            <person name="Hamada M."/>
            <person name="Harada C."/>
            <person name="Hayashi A."/>
            <person name="Hijishita S."/>
            <person name="Honda M."/>
            <person name="Hosokawa S."/>
            <person name="Ichikawa Y."/>
            <person name="Idonuma A."/>
            <person name="Iijima M."/>
            <person name="Ikeda M."/>
            <person name="Ikeno M."/>
            <person name="Ito K."/>
            <person name="Ito S."/>
            <person name="Ito T."/>
            <person name="Ito Y."/>
            <person name="Ito Y."/>
            <person name="Iwabuchi A."/>
            <person name="Kamiya K."/>
            <person name="Karasawa W."/>
            <person name="Kurita K."/>
            <person name="Katagiri S."/>
            <person name="Kikuta A."/>
            <person name="Kobayashi H."/>
            <person name="Kobayashi N."/>
            <person name="Machita K."/>
            <person name="Maehara T."/>
            <person name="Masukawa M."/>
            <person name="Mizubayashi T."/>
            <person name="Mukai Y."/>
            <person name="Nagasaki H."/>
            <person name="Nagata Y."/>
            <person name="Naito S."/>
            <person name="Nakashima M."/>
            <person name="Nakama Y."/>
            <person name="Nakamichi Y."/>
            <person name="Nakamura M."/>
            <person name="Meguro A."/>
            <person name="Negishi M."/>
            <person name="Ohta I."/>
            <person name="Ohta T."/>
            <person name="Okamoto M."/>
            <person name="Ono N."/>
            <person name="Saji S."/>
            <person name="Sakaguchi M."/>
            <person name="Sakai K."/>
            <person name="Shibata M."/>
            <person name="Shimokawa T."/>
            <person name="Song J."/>
            <person name="Takazaki Y."/>
            <person name="Terasawa K."/>
            <person name="Tsugane M."/>
            <person name="Tsuji K."/>
            <person name="Ueda S."/>
            <person name="Waki K."/>
            <person name="Yamagata H."/>
            <person name="Yamamoto M."/>
            <person name="Yamamoto S."/>
            <person name="Yamane H."/>
            <person name="Yoshiki S."/>
            <person name="Yoshihara R."/>
            <person name="Yukawa K."/>
            <person name="Zhong H."/>
            <person name="Yano M."/>
            <person name="Yuan Q."/>
            <person name="Ouyang S."/>
            <person name="Liu J."/>
            <person name="Jones K.M."/>
            <person name="Gansberger K."/>
            <person name="Moffat K."/>
            <person name="Hill J."/>
            <person name="Bera J."/>
            <person name="Fadrosh D."/>
            <person name="Jin S."/>
            <person name="Johri S."/>
            <person name="Kim M."/>
            <person name="Overton L."/>
            <person name="Reardon M."/>
            <person name="Tsitrin T."/>
            <person name="Vuong H."/>
            <person name="Weaver B."/>
            <person name="Ciecko A."/>
            <person name="Tallon L."/>
            <person name="Jackson J."/>
            <person name="Pai G."/>
            <person name="Aken S.V."/>
            <person name="Utterback T."/>
            <person name="Reidmuller S."/>
            <person name="Feldblyum T."/>
            <person name="Hsiao J."/>
            <person name="Zismann V."/>
            <person name="Iobst S."/>
            <person name="de Vazeille A.R."/>
            <person name="Buell C.R."/>
            <person name="Ying K."/>
            <person name="Li Y."/>
            <person name="Lu T."/>
            <person name="Huang Y."/>
            <person name="Zhao Q."/>
            <person name="Feng Q."/>
            <person name="Zhang L."/>
            <person name="Zhu J."/>
            <person name="Weng Q."/>
            <person name="Mu J."/>
            <person name="Lu Y."/>
            <person name="Fan D."/>
            <person name="Liu Y."/>
            <person name="Guan J."/>
            <person name="Zhang Y."/>
            <person name="Yu S."/>
            <person name="Liu X."/>
            <person name="Zhang Y."/>
            <person name="Hong G."/>
            <person name="Han B."/>
            <person name="Choisne N."/>
            <person name="Demange N."/>
            <person name="Orjeda G."/>
            <person name="Samain S."/>
            <person name="Cattolico L."/>
            <person name="Pelletier E."/>
            <person name="Couloux A."/>
            <person name="Segurens B."/>
            <person name="Wincker P."/>
            <person name="D'Hont A."/>
            <person name="Scarpelli C."/>
            <person name="Weissenbach J."/>
            <person name="Salanoubat M."/>
            <person name="Quetier F."/>
            <person name="Yu Y."/>
            <person name="Kim H.R."/>
            <person name="Rambo T."/>
            <person name="Currie J."/>
            <person name="Collura K."/>
            <person name="Luo M."/>
            <person name="Yang T."/>
            <person name="Ammiraju J.S.S."/>
            <person name="Engler F."/>
            <person name="Soderlund C."/>
            <person name="Wing R.A."/>
            <person name="Palmer L.E."/>
            <person name="de la Bastide M."/>
            <person name="Spiegel L."/>
            <person name="Nascimento L."/>
            <person name="Zutavern T."/>
            <person name="O'Shaughnessy A."/>
            <person name="Dike S."/>
            <person name="Dedhia N."/>
            <person name="Preston R."/>
            <person name="Balija V."/>
            <person name="McCombie W.R."/>
            <person name="Chow T."/>
            <person name="Chen H."/>
            <person name="Chung M."/>
            <person name="Chen C."/>
            <person name="Shaw J."/>
            <person name="Wu H."/>
            <person name="Hsiao K."/>
            <person name="Chao Y."/>
            <person name="Chu M."/>
            <person name="Cheng C."/>
            <person name="Hour A."/>
            <person name="Lee P."/>
            <person name="Lin S."/>
            <person name="Lin Y."/>
            <person name="Liou J."/>
            <person name="Liu S."/>
            <person name="Hsing Y."/>
            <person name="Raghuvanshi S."/>
            <person name="Mohanty A."/>
            <person name="Bharti A.K."/>
            <person name="Gaur A."/>
            <person name="Gupta V."/>
            <person name="Kumar D."/>
            <person name="Ravi V."/>
            <person name="Vij S."/>
            <person name="Kapur A."/>
            <person name="Khurana P."/>
            <person name="Khurana P."/>
            <person name="Khurana J.P."/>
            <person name="Tyagi A.K."/>
            <person name="Gaikwad K."/>
            <person name="Singh A."/>
            <person name="Dalal V."/>
            <person name="Srivastava S."/>
            <person name="Dixit A."/>
            <person name="Pal A.K."/>
            <person name="Ghazi I.A."/>
            <person name="Yadav M."/>
            <person name="Pandit A."/>
            <person name="Bhargava A."/>
            <person name="Sureshbabu K."/>
            <person name="Batra K."/>
            <person name="Sharma T.R."/>
            <person name="Mohapatra T."/>
            <person name="Singh N.K."/>
            <person name="Messing J."/>
            <person name="Nelson A.B."/>
            <person name="Fuks G."/>
            <person name="Kavchok S."/>
            <person name="Keizer G."/>
            <person name="Linton E."/>
            <person name="Llaca V."/>
            <person name="Song R."/>
            <person name="Tanyolac B."/>
            <person name="Young S."/>
            <person name="Ho-Il K."/>
            <person name="Hahn J.H."/>
            <person name="Sangsakoo G."/>
            <person name="Vanavichit A."/>
            <person name="de Mattos Luiz.A.T."/>
            <person name="Zimmer P.D."/>
            <person name="Malone G."/>
            <person name="Dellagostin O."/>
            <person name="de Oliveira A.C."/>
            <person name="Bevan M."/>
            <person name="Bancroft I."/>
            <person name="Minx P."/>
            <person name="Cordum H."/>
            <person name="Wilson R."/>
            <person name="Cheng Z."/>
            <person name="Jin W."/>
            <person name="Jiang J."/>
            <person name="Leong S.A."/>
            <person name="Iwama H."/>
            <person name="Gojobori T."/>
            <person name="Itoh T."/>
            <person name="Niimura Y."/>
            <person name="Fujii Y."/>
            <person name="Habara T."/>
            <person name="Sakai H."/>
            <person name="Sato Y."/>
            <person name="Wilson G."/>
            <person name="Kumar K."/>
            <person name="McCouch S."/>
            <person name="Juretic N."/>
            <person name="Hoen D."/>
            <person name="Wright S."/>
            <person name="Bruskiewich R."/>
            <person name="Bureau T."/>
            <person name="Miyao A."/>
            <person name="Hirochika H."/>
            <person name="Nishikawa T."/>
            <person name="Kadowaki K."/>
            <person name="Sugiura M."/>
            <person name="Burr B."/>
            <person name="Sasaki T."/>
        </authorList>
    </citation>
    <scope>NUCLEOTIDE SEQUENCE [LARGE SCALE GENOMIC DNA]</scope>
    <source>
        <strain evidence="4">cv. Nipponbare</strain>
    </source>
</reference>
<dbReference type="EMBL" id="DP000010">
    <property type="protein sequence ID" value="ABA93806.1"/>
    <property type="molecule type" value="Genomic_DNA"/>
</dbReference>
<reference evidence="3" key="5">
    <citation type="journal article" date="2013" name="Plant Cell Physiol.">
        <title>Rice Annotation Project Database (RAP-DB): an integrative and interactive database for rice genomics.</title>
        <authorList>
            <person name="Sakai H."/>
            <person name="Lee S.S."/>
            <person name="Tanaka T."/>
            <person name="Numa H."/>
            <person name="Kim J."/>
            <person name="Kawahara Y."/>
            <person name="Wakimoto H."/>
            <person name="Yang C.C."/>
            <person name="Iwamoto M."/>
            <person name="Abe T."/>
            <person name="Yamada Y."/>
            <person name="Muto A."/>
            <person name="Inokuchi H."/>
            <person name="Ikemura T."/>
            <person name="Matsumoto T."/>
            <person name="Sasaki T."/>
            <person name="Itoh T."/>
        </authorList>
    </citation>
    <scope>NUCLEOTIDE SEQUENCE</scope>
</reference>
<reference evidence="3" key="7">
    <citation type="submission" date="2015-10" db="EMBL/GenBank/DDBJ databases">
        <authorList>
            <person name="Sakai H."/>
            <person name="Kawahara Y."/>
            <person name="Matsumoto T."/>
            <person name="Buell C.R."/>
            <person name="Itoh T."/>
        </authorList>
    </citation>
    <scope>NUCLEOTIDE SEQUENCE</scope>
</reference>
<name>Q2R443_ORYSJ</name>
<keyword evidence="4" id="KW-1185">Reference proteome</keyword>
<evidence type="ECO:0000256" key="1">
    <source>
        <dbReference type="SAM" id="MobiDB-lite"/>
    </source>
</evidence>
<dbReference type="AlphaFoldDB" id="Q2R443"/>
<protein>
    <submittedName>
        <fullName evidence="3">Os11g0489800 protein</fullName>
    </submittedName>
</protein>
<dbReference type="EMBL" id="AP014967">
    <property type="protein sequence ID" value="BAT14082.1"/>
    <property type="molecule type" value="Genomic_DNA"/>
</dbReference>
<sequence>MTGGGGCVGGVSAELRGQRLQWLRRAASVAAAASSCQGRGGCGVGIGVELRGGGGGREMSLSLSSYRCQAKREEQNISMHKFRSQIQMILPRLYTKTTARRCFHHASSCFFLAKPNPKARAATMLGPSADDYAQRLPPATVRATGAAPTPSQ</sequence>
<dbReference type="InParanoid" id="Q2R443"/>